<proteinExistence type="predicted"/>
<protein>
    <submittedName>
        <fullName evidence="1">Uncharacterized protein</fullName>
    </submittedName>
</protein>
<keyword evidence="2" id="KW-1185">Reference proteome</keyword>
<feature type="non-terminal residue" evidence="1">
    <location>
        <position position="51"/>
    </location>
</feature>
<name>G3BFW4_CANTC</name>
<sequence>MRLMAEYMALSVKCCLQRIGLHMLEYFLVNNKLQVILIQHCNYQVMTIFGI</sequence>
<dbReference type="Proteomes" id="UP000000707">
    <property type="component" value="Unassembled WGS sequence"/>
</dbReference>
<evidence type="ECO:0000313" key="1">
    <source>
        <dbReference type="EMBL" id="EGV59919.1"/>
    </source>
</evidence>
<dbReference type="EMBL" id="GL996529">
    <property type="protein sequence ID" value="EGV59919.1"/>
    <property type="molecule type" value="Genomic_DNA"/>
</dbReference>
<accession>G3BFW4</accession>
<organism evidence="2">
    <name type="scientific">Candida tenuis (strain ATCC 10573 / BCRC 21748 / CBS 615 / JCM 9827 / NBRC 10315 / NRRL Y-1498 / VKM Y-70)</name>
    <name type="common">Yeast</name>
    <name type="synonym">Yamadazyma tenuis</name>
    <dbReference type="NCBI Taxonomy" id="590646"/>
    <lineage>
        <taxon>Eukaryota</taxon>
        <taxon>Fungi</taxon>
        <taxon>Dikarya</taxon>
        <taxon>Ascomycota</taxon>
        <taxon>Saccharomycotina</taxon>
        <taxon>Pichiomycetes</taxon>
        <taxon>Debaryomycetaceae</taxon>
        <taxon>Yamadazyma</taxon>
    </lineage>
</organism>
<gene>
    <name evidence="1" type="ORF">CANTEDRAFT_117013</name>
</gene>
<dbReference type="AlphaFoldDB" id="G3BFW4"/>
<evidence type="ECO:0000313" key="2">
    <source>
        <dbReference type="Proteomes" id="UP000000707"/>
    </source>
</evidence>
<dbReference type="HOGENOM" id="CLU_3111865_0_0_1"/>
<reference evidence="1 2" key="1">
    <citation type="journal article" date="2011" name="Proc. Natl. Acad. Sci. U.S.A.">
        <title>Comparative genomics of xylose-fermenting fungi for enhanced biofuel production.</title>
        <authorList>
            <person name="Wohlbach D.J."/>
            <person name="Kuo A."/>
            <person name="Sato T.K."/>
            <person name="Potts K.M."/>
            <person name="Salamov A.A."/>
            <person name="LaButti K.M."/>
            <person name="Sun H."/>
            <person name="Clum A."/>
            <person name="Pangilinan J.L."/>
            <person name="Lindquist E.A."/>
            <person name="Lucas S."/>
            <person name="Lapidus A."/>
            <person name="Jin M."/>
            <person name="Gunawan C."/>
            <person name="Balan V."/>
            <person name="Dale B.E."/>
            <person name="Jeffries T.W."/>
            <person name="Zinkel R."/>
            <person name="Barry K.W."/>
            <person name="Grigoriev I.V."/>
            <person name="Gasch A.P."/>
        </authorList>
    </citation>
    <scope>NUCLEOTIDE SEQUENCE [LARGE SCALE GENOMIC DNA]</scope>
    <source>
        <strain evidence="2">ATCC 10573 / BCRC 21748 / CBS 615 / JCM 9827 / NBRC 10315 / NRRL Y-1498 / VKM Y-70</strain>
    </source>
</reference>